<proteinExistence type="predicted"/>
<feature type="region of interest" description="Disordered" evidence="1">
    <location>
        <begin position="1059"/>
        <end position="1106"/>
    </location>
</feature>
<accession>A0A6C0JYW6</accession>
<protein>
    <submittedName>
        <fullName evidence="2">Uncharacterized protein</fullName>
    </submittedName>
</protein>
<reference evidence="2" key="1">
    <citation type="journal article" date="2020" name="Nature">
        <title>Giant virus diversity and host interactions through global metagenomics.</title>
        <authorList>
            <person name="Schulz F."/>
            <person name="Roux S."/>
            <person name="Paez-Espino D."/>
            <person name="Jungbluth S."/>
            <person name="Walsh D.A."/>
            <person name="Denef V.J."/>
            <person name="McMahon K.D."/>
            <person name="Konstantinidis K.T."/>
            <person name="Eloe-Fadrosh E.A."/>
            <person name="Kyrpides N.C."/>
            <person name="Woyke T."/>
        </authorList>
    </citation>
    <scope>NUCLEOTIDE SEQUENCE</scope>
    <source>
        <strain evidence="2">GVMAG-S-1074260-58</strain>
    </source>
</reference>
<evidence type="ECO:0000256" key="1">
    <source>
        <dbReference type="SAM" id="MobiDB-lite"/>
    </source>
</evidence>
<name>A0A6C0JYW6_9ZZZZ</name>
<feature type="region of interest" description="Disordered" evidence="1">
    <location>
        <begin position="703"/>
        <end position="740"/>
    </location>
</feature>
<dbReference type="AlphaFoldDB" id="A0A6C0JYW6"/>
<organism evidence="2">
    <name type="scientific">viral metagenome</name>
    <dbReference type="NCBI Taxonomy" id="1070528"/>
    <lineage>
        <taxon>unclassified sequences</taxon>
        <taxon>metagenomes</taxon>
        <taxon>organismal metagenomes</taxon>
    </lineage>
</organism>
<dbReference type="EMBL" id="MN740705">
    <property type="protein sequence ID" value="QHU09088.1"/>
    <property type="molecule type" value="Genomic_DNA"/>
</dbReference>
<evidence type="ECO:0000313" key="2">
    <source>
        <dbReference type="EMBL" id="QHU09088.1"/>
    </source>
</evidence>
<feature type="compositionally biased region" description="Low complexity" evidence="1">
    <location>
        <begin position="731"/>
        <end position="740"/>
    </location>
</feature>
<sequence length="1106" mass="124709">MPTVYTVDVSGTSLIFSGEGQTKTINFKDCLNATKLLNDDPNGGTSLTLAEFTQDQSNIVISDMIKDGASIQMINQVISSWGSFKPDSSYLNKDFIKNARKKLTEQRASEIINIEWNATSKVPIMPLEVTRATRDCGIGIETISPDIPLFSTFAQFFDTATNTTHKIWPPINDTIRISPQAMQAFGYPPNIKIDITTSTNDSWDYSMNIQGKMFSGNTKSDDYNLLKMYLLGNQKKNALLKKADDTSTDKQLTLFLLLFKSFGDRLQSIFHLLDSQVSLVKSETILLTTCDGTIFSLMLQAGPTAALYYEKVSKKINSKITRFHTYQLIRSDKTPMNSLRLRCIARLKGCIISNESLIKSYNSISTNKSRYMLECLMGTYIFNNDSIVLIDLFFNVLKAMIIICNQNIRKCLTYLQSESVVGNCNDIDSMKSGENENDPDVKEYQSGMNTLIVELKKLTTLYIERYKVISFLTITKIMVGNYTKINISNYNTFLIGDTGETMKSVLLTTLATNTSTILPDGATNSRSIPDIMLFYKLLTKYSLTTPQHVSNKLGRADRYLSRQSIDPVPVKKGGTTNITVGGGRGYRDHPSLRTSIIDSDGNQKDIDRLNVTTSLNNYLLPEIENTIQNVLTGIDVADEVENIDTVSYKDTLDGKIDVIPFTYNESIDYNILLVEGEAADADIEAVAKEQAVAKATSEEAKEQAVAKATSEEAEEPAVAKATSEEAEEQAVAEATPTPVSSAEAEASAEAVLLDNKINSVIIEHISELNTTDIKTFISDFITTLRTYIHGIDNDTIYYTIRNYFVYKLENIEIKYNLKQVLLMNIVDHIYDVSYKGYSNTNHYYVLNLVEDYLHMTMHFADCDISTPIHNELLYGLIDSEQPEDVRNIISYYIEQDNYKEGFHEYMAKINNYMNPKLTFFLRRKDLYSKLNSIIQRIGNKTTEQDLVRVIEDLKELTNGITHGVTADEDAEDEREEPDGEGVDELIQSIMSDQTAEEAGADEAGAEEGPNVAYTVEDTVNDRNLLDKIDKLARVLSVRGVEELEGANYGGLQKKYTKRGKLNQRNKYTKRGKINKRNKYTKRGKINKRRRNTKRGKINKRRRNMKR</sequence>